<dbReference type="GO" id="GO:0005524">
    <property type="term" value="F:ATP binding"/>
    <property type="evidence" value="ECO:0007669"/>
    <property type="project" value="UniProtKB-KW"/>
</dbReference>
<gene>
    <name evidence="19" type="ORF">QN277_009383</name>
</gene>
<feature type="domain" description="Protein kinase" evidence="16">
    <location>
        <begin position="518"/>
        <end position="823"/>
    </location>
</feature>
<feature type="domain" description="Apple" evidence="18">
    <location>
        <begin position="340"/>
        <end position="423"/>
    </location>
</feature>
<evidence type="ECO:0000256" key="6">
    <source>
        <dbReference type="ARBA" id="ARBA00022741"/>
    </source>
</evidence>
<keyword evidence="14" id="KW-1133">Transmembrane helix</keyword>
<dbReference type="FunFam" id="2.90.10.10:FF:000001">
    <property type="entry name" value="G-type lectin S-receptor-like serine/threonine-protein kinase"/>
    <property type="match status" value="1"/>
</dbReference>
<feature type="domain" description="Bulb-type lectin" evidence="17">
    <location>
        <begin position="28"/>
        <end position="149"/>
    </location>
</feature>
<keyword evidence="4 13" id="KW-0808">Transferase</keyword>
<keyword evidence="9" id="KW-1015">Disulfide bond</keyword>
<evidence type="ECO:0000256" key="15">
    <source>
        <dbReference type="SAM" id="SignalP"/>
    </source>
</evidence>
<keyword evidence="20" id="KW-1185">Reference proteome</keyword>
<dbReference type="InterPro" id="IPR001480">
    <property type="entry name" value="Bulb-type_lectin_dom"/>
</dbReference>
<keyword evidence="14" id="KW-0812">Transmembrane</keyword>
<dbReference type="PANTHER" id="PTHR27002:SF1105">
    <property type="entry name" value="S-LOCUS LECTIN KINASE FAMILY PROTEIN"/>
    <property type="match status" value="1"/>
</dbReference>
<keyword evidence="5 15" id="KW-0732">Signal</keyword>
<evidence type="ECO:0000259" key="17">
    <source>
        <dbReference type="PROSITE" id="PS50927"/>
    </source>
</evidence>
<dbReference type="Gene3D" id="1.10.510.10">
    <property type="entry name" value="Transferase(Phosphotransferase) domain 1"/>
    <property type="match status" value="1"/>
</dbReference>
<evidence type="ECO:0000313" key="19">
    <source>
        <dbReference type="EMBL" id="KAK4253940.1"/>
    </source>
</evidence>
<keyword evidence="14" id="KW-0472">Membrane</keyword>
<dbReference type="PROSITE" id="PS50927">
    <property type="entry name" value="BULB_LECTIN"/>
    <property type="match status" value="1"/>
</dbReference>
<evidence type="ECO:0000256" key="1">
    <source>
        <dbReference type="ARBA" id="ARBA00004251"/>
    </source>
</evidence>
<dbReference type="AlphaFoldDB" id="A0AAE1JM06"/>
<dbReference type="Gene3D" id="2.90.10.10">
    <property type="entry name" value="Bulb-type lectin domain"/>
    <property type="match status" value="1"/>
</dbReference>
<dbReference type="EC" id="2.7.11.1" evidence="13"/>
<evidence type="ECO:0000259" key="16">
    <source>
        <dbReference type="PROSITE" id="PS50011"/>
    </source>
</evidence>
<dbReference type="InterPro" id="IPR011009">
    <property type="entry name" value="Kinase-like_dom_sf"/>
</dbReference>
<evidence type="ECO:0000256" key="5">
    <source>
        <dbReference type="ARBA" id="ARBA00022729"/>
    </source>
</evidence>
<dbReference type="FunFam" id="1.10.510.10:FF:000060">
    <property type="entry name" value="G-type lectin S-receptor-like serine/threonine-protein kinase"/>
    <property type="match status" value="1"/>
</dbReference>
<dbReference type="InterPro" id="IPR000858">
    <property type="entry name" value="S_locus_glycoprot_dom"/>
</dbReference>
<dbReference type="Proteomes" id="UP001293593">
    <property type="component" value="Unassembled WGS sequence"/>
</dbReference>
<keyword evidence="3 13" id="KW-0723">Serine/threonine-protein kinase</keyword>
<comment type="catalytic activity">
    <reaction evidence="12 13">
        <text>L-seryl-[protein] + ATP = O-phospho-L-seryl-[protein] + ADP + H(+)</text>
        <dbReference type="Rhea" id="RHEA:17989"/>
        <dbReference type="Rhea" id="RHEA-COMP:9863"/>
        <dbReference type="Rhea" id="RHEA-COMP:11604"/>
        <dbReference type="ChEBI" id="CHEBI:15378"/>
        <dbReference type="ChEBI" id="CHEBI:29999"/>
        <dbReference type="ChEBI" id="CHEBI:30616"/>
        <dbReference type="ChEBI" id="CHEBI:83421"/>
        <dbReference type="ChEBI" id="CHEBI:456216"/>
        <dbReference type="EC" id="2.7.11.1"/>
    </reaction>
</comment>
<dbReference type="SMART" id="SM00108">
    <property type="entry name" value="B_lectin"/>
    <property type="match status" value="1"/>
</dbReference>
<dbReference type="InterPro" id="IPR003609">
    <property type="entry name" value="Pan_app"/>
</dbReference>
<dbReference type="Pfam" id="PF07714">
    <property type="entry name" value="PK_Tyr_Ser-Thr"/>
    <property type="match status" value="1"/>
</dbReference>
<evidence type="ECO:0000256" key="3">
    <source>
        <dbReference type="ARBA" id="ARBA00022527"/>
    </source>
</evidence>
<dbReference type="CDD" id="cd01098">
    <property type="entry name" value="PAN_AP_plant"/>
    <property type="match status" value="1"/>
</dbReference>
<dbReference type="EMBL" id="JAWXYG010000014">
    <property type="protein sequence ID" value="KAK4253940.1"/>
    <property type="molecule type" value="Genomic_DNA"/>
</dbReference>
<dbReference type="Gene3D" id="3.30.200.20">
    <property type="entry name" value="Phosphorylase Kinase, domain 1"/>
    <property type="match status" value="1"/>
</dbReference>
<dbReference type="InterPro" id="IPR036426">
    <property type="entry name" value="Bulb-type_lectin_dom_sf"/>
</dbReference>
<dbReference type="SUPFAM" id="SSF51110">
    <property type="entry name" value="alpha-D-mannose-specific plant lectins"/>
    <property type="match status" value="1"/>
</dbReference>
<keyword evidence="7 13" id="KW-0418">Kinase</keyword>
<feature type="chain" id="PRO_5042014738" description="Receptor-like serine/threonine-protein kinase" evidence="15">
    <location>
        <begin position="28"/>
        <end position="836"/>
    </location>
</feature>
<dbReference type="InterPro" id="IPR000719">
    <property type="entry name" value="Prot_kinase_dom"/>
</dbReference>
<dbReference type="CDD" id="cd00028">
    <property type="entry name" value="B_lectin"/>
    <property type="match status" value="1"/>
</dbReference>
<dbReference type="Pfam" id="PF00954">
    <property type="entry name" value="S_locus_glycop"/>
    <property type="match status" value="1"/>
</dbReference>
<dbReference type="Pfam" id="PF01453">
    <property type="entry name" value="B_lectin"/>
    <property type="match status" value="1"/>
</dbReference>
<dbReference type="SMART" id="SM00473">
    <property type="entry name" value="PAN_AP"/>
    <property type="match status" value="1"/>
</dbReference>
<dbReference type="FunFam" id="3.30.200.20:FF:000195">
    <property type="entry name" value="G-type lectin S-receptor-like serine/threonine-protein kinase"/>
    <property type="match status" value="1"/>
</dbReference>
<dbReference type="InterPro" id="IPR008271">
    <property type="entry name" value="Ser/Thr_kinase_AS"/>
</dbReference>
<keyword evidence="6 13" id="KW-0547">Nucleotide-binding</keyword>
<evidence type="ECO:0000259" key="18">
    <source>
        <dbReference type="PROSITE" id="PS50948"/>
    </source>
</evidence>
<dbReference type="PIRSF" id="PIRSF000641">
    <property type="entry name" value="SRK"/>
    <property type="match status" value="1"/>
</dbReference>
<comment type="similarity">
    <text evidence="13">Belongs to the protein kinase superfamily. Ser/Thr protein kinase family.</text>
</comment>
<feature type="signal peptide" evidence="15">
    <location>
        <begin position="1"/>
        <end position="27"/>
    </location>
</feature>
<proteinExistence type="inferred from homology"/>
<keyword evidence="10" id="KW-0325">Glycoprotein</keyword>
<evidence type="ECO:0000256" key="14">
    <source>
        <dbReference type="SAM" id="Phobius"/>
    </source>
</evidence>
<evidence type="ECO:0000256" key="7">
    <source>
        <dbReference type="ARBA" id="ARBA00022777"/>
    </source>
</evidence>
<evidence type="ECO:0000256" key="11">
    <source>
        <dbReference type="ARBA" id="ARBA00047899"/>
    </source>
</evidence>
<dbReference type="InterPro" id="IPR024171">
    <property type="entry name" value="SRK-like_kinase"/>
</dbReference>
<evidence type="ECO:0000256" key="4">
    <source>
        <dbReference type="ARBA" id="ARBA00022679"/>
    </source>
</evidence>
<dbReference type="PROSITE" id="PS50011">
    <property type="entry name" value="PROTEIN_KINASE_DOM"/>
    <property type="match status" value="1"/>
</dbReference>
<comment type="caution">
    <text evidence="19">The sequence shown here is derived from an EMBL/GenBank/DDBJ whole genome shotgun (WGS) entry which is preliminary data.</text>
</comment>
<evidence type="ECO:0000256" key="8">
    <source>
        <dbReference type="ARBA" id="ARBA00022840"/>
    </source>
</evidence>
<evidence type="ECO:0000313" key="20">
    <source>
        <dbReference type="Proteomes" id="UP001293593"/>
    </source>
</evidence>
<dbReference type="PROSITE" id="PS00108">
    <property type="entry name" value="PROTEIN_KINASE_ST"/>
    <property type="match status" value="1"/>
</dbReference>
<dbReference type="CDD" id="cd14066">
    <property type="entry name" value="STKc_IRAK"/>
    <property type="match status" value="1"/>
</dbReference>
<dbReference type="GO" id="GO:0004674">
    <property type="term" value="F:protein serine/threonine kinase activity"/>
    <property type="evidence" value="ECO:0007669"/>
    <property type="project" value="UniProtKB-KW"/>
</dbReference>
<dbReference type="FunFam" id="2.90.10.30:FF:000003">
    <property type="entry name" value="Os04g0303100 protein"/>
    <property type="match status" value="1"/>
</dbReference>
<dbReference type="SMART" id="SM00220">
    <property type="entry name" value="S_TKc"/>
    <property type="match status" value="1"/>
</dbReference>
<dbReference type="PROSITE" id="PS50948">
    <property type="entry name" value="PAN"/>
    <property type="match status" value="1"/>
</dbReference>
<evidence type="ECO:0000256" key="9">
    <source>
        <dbReference type="ARBA" id="ARBA00023157"/>
    </source>
</evidence>
<evidence type="ECO:0000256" key="2">
    <source>
        <dbReference type="ARBA" id="ARBA00022475"/>
    </source>
</evidence>
<keyword evidence="8 13" id="KW-0067">ATP-binding</keyword>
<organism evidence="19 20">
    <name type="scientific">Acacia crassicarpa</name>
    <name type="common">northern wattle</name>
    <dbReference type="NCBI Taxonomy" id="499986"/>
    <lineage>
        <taxon>Eukaryota</taxon>
        <taxon>Viridiplantae</taxon>
        <taxon>Streptophyta</taxon>
        <taxon>Embryophyta</taxon>
        <taxon>Tracheophyta</taxon>
        <taxon>Spermatophyta</taxon>
        <taxon>Magnoliopsida</taxon>
        <taxon>eudicotyledons</taxon>
        <taxon>Gunneridae</taxon>
        <taxon>Pentapetalae</taxon>
        <taxon>rosids</taxon>
        <taxon>fabids</taxon>
        <taxon>Fabales</taxon>
        <taxon>Fabaceae</taxon>
        <taxon>Caesalpinioideae</taxon>
        <taxon>mimosoid clade</taxon>
        <taxon>Acacieae</taxon>
        <taxon>Acacia</taxon>
    </lineage>
</organism>
<dbReference type="InterPro" id="IPR001245">
    <property type="entry name" value="Ser-Thr/Tyr_kinase_cat_dom"/>
</dbReference>
<dbReference type="GO" id="GO:0005886">
    <property type="term" value="C:plasma membrane"/>
    <property type="evidence" value="ECO:0007669"/>
    <property type="project" value="UniProtKB-SubCell"/>
</dbReference>
<comment type="subcellular location">
    <subcellularLocation>
        <location evidence="1">Cell membrane</location>
        <topology evidence="1">Single-pass type I membrane protein</topology>
    </subcellularLocation>
</comment>
<feature type="transmembrane region" description="Helical" evidence="14">
    <location>
        <begin position="436"/>
        <end position="458"/>
    </location>
</feature>
<sequence>MGFCCRHTILFAIFITFYCPRFDFCSAKDSIISSQYIKDPETVSSNGGSFILGFFNPEKTTNRYMGIWYKSQSNIIWVANRNQPLTDSSGIGTITISEDGNLVVLNGQNHIFWSTNVSKITLNTTCQLLDTGNLVLKDSAENILWQSFANPSDSLLPQMKLTSNKRTGEKLRLTSWKSLSDPSMGNFSITLERLDIPEVFIWNGARPYWRSGPWNGRIFTGIYYMNAIYLNGFRIIDDGEGTISLYFSFSDLTQFTIFVLDFQGLLYEKDWLNDMIQPLVNYSIQTSECDIYGLCGTFGSCNPNSSLICNCLRGFEPSNREEWDMKNWTNGCVRKTTLQCDKLKNGRGQGKEDGFLKLEMFKVPDFAEWSIASKEACRNHCLENCTCVAYSYSPEIGCMSWKGNLIDIQQFSTGGLDLYVRLAYSDLEKDRPTRKIIIITVTVIIGTLIIAFCTYVVWKRILKRSETKSKNKQFFRLKKNKEYSEETEDTIVGELSQVRLPEVLAYDLEKVATATNNFDLTNKLGQGGFGPVYKGILQDGQNIAVKRLSRASGQGLEEFMNEVIVISKLQHRNLVKLIGCCVEGGEKMLIYEYMPNKSLDAFIFDPPNHILLDWRKRFDIIEGVARGMLYLHRDSRLKIIHRDLKASNILLDDNLNPKISDFGLARIFKGSEDQANTRRVVGTYGYMSPEYAIEGLFSEKSDVFSFGVLLLEIVSGRRISSPSNNEDSLGLLGFTWKLWIEKSAAKLTDPRIYDTNVEKDILRCIHIGLLCVQELARERPNMSTAVSMLSSEIVNLPPPKQPAFTQWQSLSCSSSNEESQKLFSNNGVSITEMHGR</sequence>
<name>A0AAE1JM06_9FABA</name>
<keyword evidence="2" id="KW-1003">Cell membrane</keyword>
<protein>
    <recommendedName>
        <fullName evidence="13">Receptor-like serine/threonine-protein kinase</fullName>
        <ecNumber evidence="13">2.7.11.1</ecNumber>
    </recommendedName>
</protein>
<reference evidence="19" key="1">
    <citation type="submission" date="2023-10" db="EMBL/GenBank/DDBJ databases">
        <title>Chromosome-level genome of the transformable northern wattle, Acacia crassicarpa.</title>
        <authorList>
            <person name="Massaro I."/>
            <person name="Sinha N.R."/>
            <person name="Poethig S."/>
            <person name="Leichty A.R."/>
        </authorList>
    </citation>
    <scope>NUCLEOTIDE SEQUENCE</scope>
    <source>
        <strain evidence="19">Acra3RX</strain>
        <tissue evidence="19">Leaf</tissue>
    </source>
</reference>
<evidence type="ECO:0000256" key="12">
    <source>
        <dbReference type="ARBA" id="ARBA00048679"/>
    </source>
</evidence>
<comment type="catalytic activity">
    <reaction evidence="11 13">
        <text>L-threonyl-[protein] + ATP = O-phospho-L-threonyl-[protein] + ADP + H(+)</text>
        <dbReference type="Rhea" id="RHEA:46608"/>
        <dbReference type="Rhea" id="RHEA-COMP:11060"/>
        <dbReference type="Rhea" id="RHEA-COMP:11605"/>
        <dbReference type="ChEBI" id="CHEBI:15378"/>
        <dbReference type="ChEBI" id="CHEBI:30013"/>
        <dbReference type="ChEBI" id="CHEBI:30616"/>
        <dbReference type="ChEBI" id="CHEBI:61977"/>
        <dbReference type="ChEBI" id="CHEBI:456216"/>
        <dbReference type="EC" id="2.7.11.1"/>
    </reaction>
</comment>
<dbReference type="Pfam" id="PF08276">
    <property type="entry name" value="PAN_2"/>
    <property type="match status" value="1"/>
</dbReference>
<evidence type="ECO:0000256" key="13">
    <source>
        <dbReference type="PIRNR" id="PIRNR000641"/>
    </source>
</evidence>
<accession>A0AAE1JM06</accession>
<dbReference type="GO" id="GO:0048544">
    <property type="term" value="P:recognition of pollen"/>
    <property type="evidence" value="ECO:0007669"/>
    <property type="project" value="InterPro"/>
</dbReference>
<dbReference type="SUPFAM" id="SSF56112">
    <property type="entry name" value="Protein kinase-like (PK-like)"/>
    <property type="match status" value="1"/>
</dbReference>
<dbReference type="PANTHER" id="PTHR27002">
    <property type="entry name" value="RECEPTOR-LIKE SERINE/THREONINE-PROTEIN KINASE SD1-8"/>
    <property type="match status" value="1"/>
</dbReference>
<evidence type="ECO:0000256" key="10">
    <source>
        <dbReference type="ARBA" id="ARBA00023180"/>
    </source>
</evidence>